<evidence type="ECO:0000313" key="3">
    <source>
        <dbReference type="EMBL" id="MDN7026166.1"/>
    </source>
</evidence>
<reference evidence="3" key="1">
    <citation type="submission" date="2019-05" db="EMBL/GenBank/DDBJ databases">
        <title>Methanoculleus sp. FWC-SCC1, a methanogenic archaeon isolated from deep marine cold seep.</title>
        <authorList>
            <person name="Chen Y.-W."/>
            <person name="Chen S.-C."/>
            <person name="Teng N.-H."/>
            <person name="Lai M.-C."/>
        </authorList>
    </citation>
    <scope>NUCLEOTIDE SEQUENCE</scope>
    <source>
        <strain evidence="3">FWC-SCC1</strain>
    </source>
</reference>
<feature type="domain" description="DUF1214" evidence="1">
    <location>
        <begin position="331"/>
        <end position="438"/>
    </location>
</feature>
<dbReference type="InterPro" id="IPR037049">
    <property type="entry name" value="DUF1214_C_sf"/>
</dbReference>
<keyword evidence="4" id="KW-1185">Reference proteome</keyword>
<dbReference type="EMBL" id="VCYH01000016">
    <property type="protein sequence ID" value="MDN7026166.1"/>
    <property type="molecule type" value="Genomic_DNA"/>
</dbReference>
<name>A0ABT8ME05_9EURY</name>
<evidence type="ECO:0000259" key="2">
    <source>
        <dbReference type="Pfam" id="PF06863"/>
    </source>
</evidence>
<evidence type="ECO:0000313" key="4">
    <source>
        <dbReference type="Proteomes" id="UP001168338"/>
    </source>
</evidence>
<proteinExistence type="predicted"/>
<dbReference type="Gene3D" id="2.60.120.600">
    <property type="entry name" value="Domain of unknown function DUF1214, C-terminal domain"/>
    <property type="match status" value="1"/>
</dbReference>
<dbReference type="PANTHER" id="PTHR36509:SF2">
    <property type="entry name" value="BLL3101 PROTEIN"/>
    <property type="match status" value="1"/>
</dbReference>
<dbReference type="InterPro" id="IPR010679">
    <property type="entry name" value="DUF1254"/>
</dbReference>
<dbReference type="Gene3D" id="2.60.40.1610">
    <property type="entry name" value="Domain of unknown function DUF1254"/>
    <property type="match status" value="1"/>
</dbReference>
<organism evidence="3 4">
    <name type="scientific">Methanoculleus frigidifontis</name>
    <dbReference type="NCBI Taxonomy" id="2584085"/>
    <lineage>
        <taxon>Archaea</taxon>
        <taxon>Methanobacteriati</taxon>
        <taxon>Methanobacteriota</taxon>
        <taxon>Stenosarchaea group</taxon>
        <taxon>Methanomicrobia</taxon>
        <taxon>Methanomicrobiales</taxon>
        <taxon>Methanomicrobiaceae</taxon>
        <taxon>Methanoculleus</taxon>
    </lineage>
</organism>
<feature type="domain" description="DUF1254" evidence="2">
    <location>
        <begin position="43"/>
        <end position="175"/>
    </location>
</feature>
<dbReference type="Pfam" id="PF06742">
    <property type="entry name" value="DUF1214"/>
    <property type="match status" value="1"/>
</dbReference>
<dbReference type="Proteomes" id="UP001168338">
    <property type="component" value="Unassembled WGS sequence"/>
</dbReference>
<sequence>MSEQDIQNLALKAFVYGFPLVESMGKTYEMGTSPDVPLGAPVNTFGRTSLFIDAEACPRLGIVSPNDDTLYQLAQVDAGKEPLVLHVPATGDRYYVMQFVDAWSNNFAYVGKRATGTAEGEFLLVAPGWQGEVPAGMPVIHAPTRVFTINGRFAVAGEEDVPNVEALQDQVWLTPLSRYPGKPDTSNRTIGDWPLPGPDPAVPDDLLFWEKFRVWSQTFPPDPSEAGYLGQFAPLGLCEEKSPYVNADPSLAAVLRDAQQEGLAMLNEEIPTILPLNEQWGDTRDLFNYNVHFFEIGTIDSPEWKIADPQTRYVMRGIAALIGLWGNHAYEAYYPATYNDNEGQSLSGEYTYILHFNQTPPVEAFWSVTMYDVPRYYLVDNPLNRYSIGDRTPGVQYNDDGSLDIFIQHDSPGPDRESNWLPAPAGQFRPILRMYMPDSGVFEEGQWHMPSIERVEEPGSDLP</sequence>
<dbReference type="InterPro" id="IPR037050">
    <property type="entry name" value="DUF1254_sf"/>
</dbReference>
<accession>A0ABT8ME05</accession>
<dbReference type="InterPro" id="IPR010621">
    <property type="entry name" value="DUF1214"/>
</dbReference>
<dbReference type="SUPFAM" id="SSF160935">
    <property type="entry name" value="VPA0735-like"/>
    <property type="match status" value="1"/>
</dbReference>
<comment type="caution">
    <text evidence="3">The sequence shown here is derived from an EMBL/GenBank/DDBJ whole genome shotgun (WGS) entry which is preliminary data.</text>
</comment>
<dbReference type="Pfam" id="PF06863">
    <property type="entry name" value="DUF1254"/>
    <property type="match status" value="1"/>
</dbReference>
<evidence type="ECO:0000259" key="1">
    <source>
        <dbReference type="Pfam" id="PF06742"/>
    </source>
</evidence>
<gene>
    <name evidence="3" type="ORF">FGU65_14985</name>
</gene>
<protein>
    <submittedName>
        <fullName evidence="3">DUF1254 domain-containing protein</fullName>
    </submittedName>
</protein>
<dbReference type="PANTHER" id="PTHR36509">
    <property type="entry name" value="BLL3101 PROTEIN"/>
    <property type="match status" value="1"/>
</dbReference>